<dbReference type="RefSeq" id="WP_104320414.1">
    <property type="nucleotide sequence ID" value="NZ_PSSX01000001.1"/>
</dbReference>
<accession>A0A2S5ZFP4</accession>
<dbReference type="AlphaFoldDB" id="A0A2S5ZFP4"/>
<evidence type="ECO:0000259" key="1">
    <source>
        <dbReference type="Pfam" id="PF24720"/>
    </source>
</evidence>
<protein>
    <recommendedName>
        <fullName evidence="1">DUF7673 domain-containing protein</fullName>
    </recommendedName>
</protein>
<dbReference type="Pfam" id="PF24720">
    <property type="entry name" value="DUF7673"/>
    <property type="match status" value="1"/>
</dbReference>
<evidence type="ECO:0000313" key="3">
    <source>
        <dbReference type="Proteomes" id="UP000239917"/>
    </source>
</evidence>
<gene>
    <name evidence="2" type="ORF">KEHDKFFH_02325</name>
</gene>
<feature type="domain" description="DUF7673" evidence="1">
    <location>
        <begin position="13"/>
        <end position="75"/>
    </location>
</feature>
<keyword evidence="3" id="KW-1185">Reference proteome</keyword>
<reference evidence="2 3" key="1">
    <citation type="submission" date="2018-01" db="EMBL/GenBank/DDBJ databases">
        <title>Complete genome sequences of the type strains of Marinobacter flavimaris and Marinobacter maroccanus.</title>
        <authorList>
            <person name="Palau M."/>
            <person name="Boujida N."/>
            <person name="Manresa A."/>
            <person name="Minana-Galbis D."/>
        </authorList>
    </citation>
    <scope>NUCLEOTIDE SEQUENCE [LARGE SCALE GENOMIC DNA]</scope>
    <source>
        <strain evidence="2 3">N4</strain>
    </source>
</reference>
<comment type="caution">
    <text evidence="2">The sequence shown here is derived from an EMBL/GenBank/DDBJ whole genome shotgun (WGS) entry which is preliminary data.</text>
</comment>
<evidence type="ECO:0000313" key="2">
    <source>
        <dbReference type="EMBL" id="PPI86176.1"/>
    </source>
</evidence>
<dbReference type="EMBL" id="PSSX01000001">
    <property type="protein sequence ID" value="PPI86176.1"/>
    <property type="molecule type" value="Genomic_DNA"/>
</dbReference>
<sequence length="124" mass="13645">MITLKASANDIERALHELHELASSGTGSDARHAGNFLLALWDGELNPLNVSEFQYLDPNHMRQALQLFTFLMTTGTSLKKFMSADAIDQVADNLSRLNCQSYTGWDYGNGSSETIVRPAAQTLP</sequence>
<dbReference type="Proteomes" id="UP000239917">
    <property type="component" value="Unassembled WGS sequence"/>
</dbReference>
<proteinExistence type="predicted"/>
<organism evidence="2 3">
    <name type="scientific">Marinobacter maroccanus</name>
    <dbReference type="NCBI Taxonomy" id="2055143"/>
    <lineage>
        <taxon>Bacteria</taxon>
        <taxon>Pseudomonadati</taxon>
        <taxon>Pseudomonadota</taxon>
        <taxon>Gammaproteobacteria</taxon>
        <taxon>Pseudomonadales</taxon>
        <taxon>Marinobacteraceae</taxon>
        <taxon>Marinobacter</taxon>
    </lineage>
</organism>
<name>A0A2S5ZFP4_9GAMM</name>
<dbReference type="InterPro" id="IPR056090">
    <property type="entry name" value="DUF7673"/>
</dbReference>